<organism evidence="2 3">
    <name type="scientific">Coccomyxa viridis</name>
    <dbReference type="NCBI Taxonomy" id="1274662"/>
    <lineage>
        <taxon>Eukaryota</taxon>
        <taxon>Viridiplantae</taxon>
        <taxon>Chlorophyta</taxon>
        <taxon>core chlorophytes</taxon>
        <taxon>Trebouxiophyceae</taxon>
        <taxon>Trebouxiophyceae incertae sedis</taxon>
        <taxon>Coccomyxaceae</taxon>
        <taxon>Coccomyxa</taxon>
    </lineage>
</organism>
<reference evidence="2 3" key="1">
    <citation type="submission" date="2023-10" db="EMBL/GenBank/DDBJ databases">
        <authorList>
            <person name="Maclean D."/>
            <person name="Macfadyen A."/>
        </authorList>
    </citation>
    <scope>NUCLEOTIDE SEQUENCE [LARGE SCALE GENOMIC DNA]</scope>
</reference>
<accession>A0AAV1HVA5</accession>
<evidence type="ECO:0000256" key="1">
    <source>
        <dbReference type="SAM" id="MobiDB-lite"/>
    </source>
</evidence>
<name>A0AAV1HVA5_9CHLO</name>
<feature type="compositionally biased region" description="Basic and acidic residues" evidence="1">
    <location>
        <begin position="27"/>
        <end position="37"/>
    </location>
</feature>
<dbReference type="AlphaFoldDB" id="A0AAV1HVA5"/>
<feature type="region of interest" description="Disordered" evidence="1">
    <location>
        <begin position="69"/>
        <end position="88"/>
    </location>
</feature>
<feature type="region of interest" description="Disordered" evidence="1">
    <location>
        <begin position="1"/>
        <end position="52"/>
    </location>
</feature>
<keyword evidence="3" id="KW-1185">Reference proteome</keyword>
<feature type="compositionally biased region" description="Polar residues" evidence="1">
    <location>
        <begin position="8"/>
        <end position="25"/>
    </location>
</feature>
<comment type="caution">
    <text evidence="2">The sequence shown here is derived from an EMBL/GenBank/DDBJ whole genome shotgun (WGS) entry which is preliminary data.</text>
</comment>
<evidence type="ECO:0000313" key="2">
    <source>
        <dbReference type="EMBL" id="CAK0746689.1"/>
    </source>
</evidence>
<dbReference type="EMBL" id="CAUYUE010000002">
    <property type="protein sequence ID" value="CAK0746689.1"/>
    <property type="molecule type" value="Genomic_DNA"/>
</dbReference>
<sequence>MADVAVHISQQDPFQSSKTILNGQYTAEHKNGDLTAERKKRKAAEKEASRWRRRAAELQAQVEDLQLEQQQAAQSVSTPSEADAAGDRTGDEQYVAHMVALIMTRVTAKEEARAQVAEEVRLLSERARREARMEDAITRARARLEAEERSSWARRAEQAALAAGCVGLGALGAYMTIRMVQSSSSAPSDHNWRTGTDTASLTRAAVAASTTPMDVILKAAAPSQEAYQLGSLISTADVLEQRAGVPAAAVLAAPAAPGVAAAVAAEAAGHGSGAQRASVHAAADALVQRMGRRVEGMPVGSPFGVVAASSVMEGGPSAGSFLRGLCSLLDRCW</sequence>
<protein>
    <submittedName>
        <fullName evidence="2">Uncharacterized protein</fullName>
    </submittedName>
</protein>
<dbReference type="Proteomes" id="UP001314263">
    <property type="component" value="Unassembled WGS sequence"/>
</dbReference>
<evidence type="ECO:0000313" key="3">
    <source>
        <dbReference type="Proteomes" id="UP001314263"/>
    </source>
</evidence>
<gene>
    <name evidence="2" type="ORF">CVIRNUC_001711</name>
</gene>
<proteinExistence type="predicted"/>